<gene>
    <name evidence="2" type="ORF">FA09DRAFT_91806</name>
</gene>
<accession>A0A316Z5C7</accession>
<proteinExistence type="predicted"/>
<dbReference type="EMBL" id="KZ819299">
    <property type="protein sequence ID" value="PWN96516.1"/>
    <property type="molecule type" value="Genomic_DNA"/>
</dbReference>
<dbReference type="RefSeq" id="XP_025596795.1">
    <property type="nucleotide sequence ID" value="XM_025745899.1"/>
</dbReference>
<evidence type="ECO:0000313" key="3">
    <source>
        <dbReference type="Proteomes" id="UP000245946"/>
    </source>
</evidence>
<dbReference type="Proteomes" id="UP000245946">
    <property type="component" value="Unassembled WGS sequence"/>
</dbReference>
<keyword evidence="3" id="KW-1185">Reference proteome</keyword>
<evidence type="ECO:0000313" key="2">
    <source>
        <dbReference type="EMBL" id="PWN96516.1"/>
    </source>
</evidence>
<dbReference type="AlphaFoldDB" id="A0A316Z5C7"/>
<evidence type="ECO:0000256" key="1">
    <source>
        <dbReference type="SAM" id="MobiDB-lite"/>
    </source>
</evidence>
<dbReference type="GeneID" id="37273443"/>
<feature type="region of interest" description="Disordered" evidence="1">
    <location>
        <begin position="90"/>
        <end position="121"/>
    </location>
</feature>
<reference evidence="2 3" key="1">
    <citation type="journal article" date="2018" name="Mol. Biol. Evol.">
        <title>Broad Genomic Sampling Reveals a Smut Pathogenic Ancestry of the Fungal Clade Ustilaginomycotina.</title>
        <authorList>
            <person name="Kijpornyongpan T."/>
            <person name="Mondo S.J."/>
            <person name="Barry K."/>
            <person name="Sandor L."/>
            <person name="Lee J."/>
            <person name="Lipzen A."/>
            <person name="Pangilinan J."/>
            <person name="LaButti K."/>
            <person name="Hainaut M."/>
            <person name="Henrissat B."/>
            <person name="Grigoriev I.V."/>
            <person name="Spatafora J.W."/>
            <person name="Aime M.C."/>
        </authorList>
    </citation>
    <scope>NUCLEOTIDE SEQUENCE [LARGE SCALE GENOMIC DNA]</scope>
    <source>
        <strain evidence="2 3">MCA 4186</strain>
    </source>
</reference>
<sequence length="121" mass="13433">MPAASEHPLGQYRLGVERGRRRCSSAGPSFPRDGSSYHPHAAVAPPIRILPRPAKILGSRQASAAQSLRRTREVKRVCFRTRGWVTSMRARGEGRASWSDGVGTERSYSERVEQSRSESVE</sequence>
<organism evidence="2 3">
    <name type="scientific">Tilletiopsis washingtonensis</name>
    <dbReference type="NCBI Taxonomy" id="58919"/>
    <lineage>
        <taxon>Eukaryota</taxon>
        <taxon>Fungi</taxon>
        <taxon>Dikarya</taxon>
        <taxon>Basidiomycota</taxon>
        <taxon>Ustilaginomycotina</taxon>
        <taxon>Exobasidiomycetes</taxon>
        <taxon>Entylomatales</taxon>
        <taxon>Entylomatales incertae sedis</taxon>
        <taxon>Tilletiopsis</taxon>
    </lineage>
</organism>
<name>A0A316Z5C7_9BASI</name>
<feature type="region of interest" description="Disordered" evidence="1">
    <location>
        <begin position="1"/>
        <end position="45"/>
    </location>
</feature>
<protein>
    <submittedName>
        <fullName evidence="2">Uncharacterized protein</fullName>
    </submittedName>
</protein>
<feature type="compositionally biased region" description="Basic and acidic residues" evidence="1">
    <location>
        <begin position="107"/>
        <end position="121"/>
    </location>
</feature>